<evidence type="ECO:0000256" key="1">
    <source>
        <dbReference type="SAM" id="MobiDB-lite"/>
    </source>
</evidence>
<feature type="signal peptide" evidence="2">
    <location>
        <begin position="1"/>
        <end position="29"/>
    </location>
</feature>
<dbReference type="AlphaFoldDB" id="A0A2N9H0K2"/>
<feature type="region of interest" description="Disordered" evidence="1">
    <location>
        <begin position="130"/>
        <end position="161"/>
    </location>
</feature>
<proteinExistence type="predicted"/>
<name>A0A2N9H0K2_FAGSY</name>
<evidence type="ECO:0000256" key="2">
    <source>
        <dbReference type="SAM" id="SignalP"/>
    </source>
</evidence>
<gene>
    <name evidence="3" type="ORF">FSB_LOCUS33043</name>
</gene>
<sequence length="161" mass="17168">MASSSTPNLLLQLFFLGALLLCSFHLCCASRLLSDTKESLATEIGSRSSTLLGASSLENMPITTSSPMLPTDQHDLPMASLKRPMFFPDPFGIGYTGHPITFPFPSLPTLPKLPPLPTFPFIPTMPSIPSIPSLVANSPPPPPGFENSGSFQRADRGEGTP</sequence>
<reference evidence="3" key="1">
    <citation type="submission" date="2018-02" db="EMBL/GenBank/DDBJ databases">
        <authorList>
            <person name="Cohen D.B."/>
            <person name="Kent A.D."/>
        </authorList>
    </citation>
    <scope>NUCLEOTIDE SEQUENCE</scope>
</reference>
<keyword evidence="2" id="KW-0732">Signal</keyword>
<organism evidence="3">
    <name type="scientific">Fagus sylvatica</name>
    <name type="common">Beechnut</name>
    <dbReference type="NCBI Taxonomy" id="28930"/>
    <lineage>
        <taxon>Eukaryota</taxon>
        <taxon>Viridiplantae</taxon>
        <taxon>Streptophyta</taxon>
        <taxon>Embryophyta</taxon>
        <taxon>Tracheophyta</taxon>
        <taxon>Spermatophyta</taxon>
        <taxon>Magnoliopsida</taxon>
        <taxon>eudicotyledons</taxon>
        <taxon>Gunneridae</taxon>
        <taxon>Pentapetalae</taxon>
        <taxon>rosids</taxon>
        <taxon>fabids</taxon>
        <taxon>Fagales</taxon>
        <taxon>Fagaceae</taxon>
        <taxon>Fagus</taxon>
    </lineage>
</organism>
<dbReference type="EMBL" id="OIVN01002624">
    <property type="protein sequence ID" value="SPD05161.1"/>
    <property type="molecule type" value="Genomic_DNA"/>
</dbReference>
<feature type="chain" id="PRO_5014983768" evidence="2">
    <location>
        <begin position="30"/>
        <end position="161"/>
    </location>
</feature>
<evidence type="ECO:0000313" key="3">
    <source>
        <dbReference type="EMBL" id="SPD05161.1"/>
    </source>
</evidence>
<protein>
    <submittedName>
        <fullName evidence="3">Uncharacterized protein</fullName>
    </submittedName>
</protein>
<accession>A0A2N9H0K2</accession>